<dbReference type="AlphaFoldDB" id="A0A0D3I193"/>
<name>A0A0D3I193_EMIH1</name>
<dbReference type="InterPro" id="IPR032675">
    <property type="entry name" value="LRR_dom_sf"/>
</dbReference>
<dbReference type="PANTHER" id="PTHR24113">
    <property type="entry name" value="RAN GTPASE-ACTIVATING PROTEIN 1"/>
    <property type="match status" value="1"/>
</dbReference>
<keyword evidence="5" id="KW-0472">Membrane</keyword>
<reference evidence="7" key="1">
    <citation type="journal article" date="2013" name="Nature">
        <title>Pan genome of the phytoplankton Emiliania underpins its global distribution.</title>
        <authorList>
            <person name="Read B.A."/>
            <person name="Kegel J."/>
            <person name="Klute M.J."/>
            <person name="Kuo A."/>
            <person name="Lefebvre S.C."/>
            <person name="Maumus F."/>
            <person name="Mayer C."/>
            <person name="Miller J."/>
            <person name="Monier A."/>
            <person name="Salamov A."/>
            <person name="Young J."/>
            <person name="Aguilar M."/>
            <person name="Claverie J.M."/>
            <person name="Frickenhaus S."/>
            <person name="Gonzalez K."/>
            <person name="Herman E.K."/>
            <person name="Lin Y.C."/>
            <person name="Napier J."/>
            <person name="Ogata H."/>
            <person name="Sarno A.F."/>
            <person name="Shmutz J."/>
            <person name="Schroeder D."/>
            <person name="de Vargas C."/>
            <person name="Verret F."/>
            <person name="von Dassow P."/>
            <person name="Valentin K."/>
            <person name="Van de Peer Y."/>
            <person name="Wheeler G."/>
            <person name="Dacks J.B."/>
            <person name="Delwiche C.F."/>
            <person name="Dyhrman S.T."/>
            <person name="Glockner G."/>
            <person name="John U."/>
            <person name="Richards T."/>
            <person name="Worden A.Z."/>
            <person name="Zhang X."/>
            <person name="Grigoriev I.V."/>
            <person name="Allen A.E."/>
            <person name="Bidle K."/>
            <person name="Borodovsky M."/>
            <person name="Bowler C."/>
            <person name="Brownlee C."/>
            <person name="Cock J.M."/>
            <person name="Elias M."/>
            <person name="Gladyshev V.N."/>
            <person name="Groth M."/>
            <person name="Guda C."/>
            <person name="Hadaegh A."/>
            <person name="Iglesias-Rodriguez M.D."/>
            <person name="Jenkins J."/>
            <person name="Jones B.M."/>
            <person name="Lawson T."/>
            <person name="Leese F."/>
            <person name="Lindquist E."/>
            <person name="Lobanov A."/>
            <person name="Lomsadze A."/>
            <person name="Malik S.B."/>
            <person name="Marsh M.E."/>
            <person name="Mackinder L."/>
            <person name="Mock T."/>
            <person name="Mueller-Roeber B."/>
            <person name="Pagarete A."/>
            <person name="Parker M."/>
            <person name="Probert I."/>
            <person name="Quesneville H."/>
            <person name="Raines C."/>
            <person name="Rensing S.A."/>
            <person name="Riano-Pachon D.M."/>
            <person name="Richier S."/>
            <person name="Rokitta S."/>
            <person name="Shiraiwa Y."/>
            <person name="Soanes D.M."/>
            <person name="van der Giezen M."/>
            <person name="Wahlund T.M."/>
            <person name="Williams B."/>
            <person name="Wilson W."/>
            <person name="Wolfe G."/>
            <person name="Wurch L.L."/>
        </authorList>
    </citation>
    <scope>NUCLEOTIDE SEQUENCE</scope>
</reference>
<evidence type="ECO:0000313" key="7">
    <source>
        <dbReference type="Proteomes" id="UP000013827"/>
    </source>
</evidence>
<keyword evidence="7" id="KW-1185">Reference proteome</keyword>
<dbReference type="GeneID" id="17251105"/>
<reference evidence="6" key="2">
    <citation type="submission" date="2024-10" db="UniProtKB">
        <authorList>
            <consortium name="EnsemblProtists"/>
        </authorList>
    </citation>
    <scope>IDENTIFICATION</scope>
</reference>
<dbReference type="GO" id="GO:0006913">
    <property type="term" value="P:nucleocytoplasmic transport"/>
    <property type="evidence" value="ECO:0007669"/>
    <property type="project" value="TreeGrafter"/>
</dbReference>
<dbReference type="InterPro" id="IPR027038">
    <property type="entry name" value="RanGap"/>
</dbReference>
<keyword evidence="5" id="KW-1133">Transmembrane helix</keyword>
<protein>
    <submittedName>
        <fullName evidence="6">Uncharacterized protein</fullName>
    </submittedName>
</protein>
<dbReference type="KEGG" id="ehx:EMIHUDRAFT_220518"/>
<feature type="compositionally biased region" description="Basic and acidic residues" evidence="4">
    <location>
        <begin position="229"/>
        <end position="238"/>
    </location>
</feature>
<dbReference type="Pfam" id="PF13516">
    <property type="entry name" value="LRR_6"/>
    <property type="match status" value="3"/>
</dbReference>
<proteinExistence type="predicted"/>
<dbReference type="SUPFAM" id="SSF52047">
    <property type="entry name" value="RNI-like"/>
    <property type="match status" value="1"/>
</dbReference>
<dbReference type="GO" id="GO:0048471">
    <property type="term" value="C:perinuclear region of cytoplasm"/>
    <property type="evidence" value="ECO:0007669"/>
    <property type="project" value="TreeGrafter"/>
</dbReference>
<dbReference type="HOGENOM" id="CLU_014438_0_0_1"/>
<feature type="transmembrane region" description="Helical" evidence="5">
    <location>
        <begin position="122"/>
        <end position="150"/>
    </location>
</feature>
<dbReference type="PaxDb" id="2903-EOD05028"/>
<feature type="transmembrane region" description="Helical" evidence="5">
    <location>
        <begin position="170"/>
        <end position="194"/>
    </location>
</feature>
<dbReference type="EnsemblProtists" id="EOD05028">
    <property type="protein sequence ID" value="EOD05028"/>
    <property type="gene ID" value="EMIHUDRAFT_220518"/>
</dbReference>
<dbReference type="GO" id="GO:0005634">
    <property type="term" value="C:nucleus"/>
    <property type="evidence" value="ECO:0007669"/>
    <property type="project" value="TreeGrafter"/>
</dbReference>
<evidence type="ECO:0000256" key="2">
    <source>
        <dbReference type="ARBA" id="ARBA00022614"/>
    </source>
</evidence>
<evidence type="ECO:0000256" key="4">
    <source>
        <dbReference type="SAM" id="MobiDB-lite"/>
    </source>
</evidence>
<keyword evidence="5" id="KW-0812">Transmembrane</keyword>
<organism evidence="6 7">
    <name type="scientific">Emiliania huxleyi (strain CCMP1516)</name>
    <dbReference type="NCBI Taxonomy" id="280463"/>
    <lineage>
        <taxon>Eukaryota</taxon>
        <taxon>Haptista</taxon>
        <taxon>Haptophyta</taxon>
        <taxon>Prymnesiophyceae</taxon>
        <taxon>Isochrysidales</taxon>
        <taxon>Noelaerhabdaceae</taxon>
        <taxon>Emiliania</taxon>
    </lineage>
</organism>
<dbReference type="PANTHER" id="PTHR24113:SF12">
    <property type="entry name" value="RAN GTPASE-ACTIVATING PROTEIN 1"/>
    <property type="match status" value="1"/>
</dbReference>
<evidence type="ECO:0000256" key="5">
    <source>
        <dbReference type="SAM" id="Phobius"/>
    </source>
</evidence>
<dbReference type="InterPro" id="IPR001611">
    <property type="entry name" value="Leu-rich_rpt"/>
</dbReference>
<evidence type="ECO:0000313" key="6">
    <source>
        <dbReference type="EnsemblProtists" id="EOD05028"/>
    </source>
</evidence>
<feature type="region of interest" description="Disordered" evidence="4">
    <location>
        <begin position="221"/>
        <end position="241"/>
    </location>
</feature>
<accession>A0A0D3I193</accession>
<keyword evidence="2" id="KW-0433">Leucine-rich repeat</keyword>
<dbReference type="Proteomes" id="UP000013827">
    <property type="component" value="Unassembled WGS sequence"/>
</dbReference>
<keyword evidence="1" id="KW-0343">GTPase activation</keyword>
<dbReference type="RefSeq" id="XP_005757457.1">
    <property type="nucleotide sequence ID" value="XM_005757400.1"/>
</dbReference>
<evidence type="ECO:0000256" key="3">
    <source>
        <dbReference type="ARBA" id="ARBA00022737"/>
    </source>
</evidence>
<sequence>MTKVDVRLQRARRRLGRARVLAIKLRVEPFPTFRMRGLCDECQSRCGATPFEPRPVGTTLECVSPCLVGDTHSPRAVRPTGACRAPATNAADWPHALSFDGAIRVSLCMTAARLLRSCVETLVGFVFWLALCLIILPVIVLVSSPFIALGLCSSDSGVGMPPAHLALGRLPYLIPMVLFVDLPIAVLLLATLLFEQLFLRNPLILAVYSLCRHASQLPNREPTLPDTEAGLHARERPRANTNDGARYREHASIWAALEGDGEKVRPGDVRLISLNWLIALAERGGVLPRRQDLAEEAFLSSAQLRRIEQGARRGFNSVGHEEAIERFIKEPSLSSLLGWLASFFGRKRNPDGLLPMISVSYCWLEAAHPDREGRQLQLLCRKLRGLYGGRGLLGACRDYGFSDMGVFLDWSSGYQRDPALFAERRAYEASRSGEEKAAFGRMLENTMDLWYAHASVTVVLLTQLPDELPAGFDRSRTYDTRGWTTFERCSAELGAKPACLGFAKWKLVIDVASDDGGAQRRLPATPERMATLLATCRFTNGADSTTVLALYEKTAKAVLGTVEKLDYTGLPLVCGDAWTSPALLAEALNHCESLRTLVVAGNRLDDEGVAELAAGLEGGALPVLEALYVAANRFGARGVGALCGVFHRGVAPALQTLDVAATPIGDEGAVALAAALSTGKPSHGLSLAFCDVSDEGAMALAAALPAAGQGCRVNAFFNRIGLAGQAALLDALDAKHGPQPGHGIAVLQVNLLPWSCPLIRAWGRGGRRVAESGRLTI</sequence>
<dbReference type="GO" id="GO:0031267">
    <property type="term" value="F:small GTPase binding"/>
    <property type="evidence" value="ECO:0007669"/>
    <property type="project" value="TreeGrafter"/>
</dbReference>
<evidence type="ECO:0000256" key="1">
    <source>
        <dbReference type="ARBA" id="ARBA00022468"/>
    </source>
</evidence>
<dbReference type="GO" id="GO:0005096">
    <property type="term" value="F:GTPase activator activity"/>
    <property type="evidence" value="ECO:0007669"/>
    <property type="project" value="UniProtKB-KW"/>
</dbReference>
<dbReference type="Gene3D" id="3.80.10.10">
    <property type="entry name" value="Ribonuclease Inhibitor"/>
    <property type="match status" value="1"/>
</dbReference>
<dbReference type="GO" id="GO:0005829">
    <property type="term" value="C:cytosol"/>
    <property type="evidence" value="ECO:0007669"/>
    <property type="project" value="TreeGrafter"/>
</dbReference>
<dbReference type="SMART" id="SM00368">
    <property type="entry name" value="LRR_RI"/>
    <property type="match status" value="4"/>
</dbReference>
<keyword evidence="3" id="KW-0677">Repeat</keyword>